<sequence>MMNPSVLPADAWKEEKNQFLAADGQLFNTYLVSKNKIGLQFFPSYTLWTYVIGTPLPDKDILIGWDIYSQSKSIRILPHGIRFKREFKPFIDIPKIPPLSIINPDF</sequence>
<keyword evidence="2" id="KW-1185">Reference proteome</keyword>
<dbReference type="EMBL" id="JANJYI010000008">
    <property type="protein sequence ID" value="KAK2638566.1"/>
    <property type="molecule type" value="Genomic_DNA"/>
</dbReference>
<protein>
    <submittedName>
        <fullName evidence="1">Uncharacterized protein</fullName>
    </submittedName>
</protein>
<proteinExistence type="predicted"/>
<name>A0AAD9WPH3_9ROSI</name>
<gene>
    <name evidence="1" type="ORF">Ddye_026361</name>
</gene>
<dbReference type="AlphaFoldDB" id="A0AAD9WPH3"/>
<dbReference type="Proteomes" id="UP001280121">
    <property type="component" value="Unassembled WGS sequence"/>
</dbReference>
<evidence type="ECO:0000313" key="1">
    <source>
        <dbReference type="EMBL" id="KAK2638566.1"/>
    </source>
</evidence>
<reference evidence="1" key="1">
    <citation type="journal article" date="2023" name="Plant J.">
        <title>Genome sequences and population genomics provide insights into the demographic history, inbreeding, and mutation load of two 'living fossil' tree species of Dipteronia.</title>
        <authorList>
            <person name="Feng Y."/>
            <person name="Comes H.P."/>
            <person name="Chen J."/>
            <person name="Zhu S."/>
            <person name="Lu R."/>
            <person name="Zhang X."/>
            <person name="Li P."/>
            <person name="Qiu J."/>
            <person name="Olsen K.M."/>
            <person name="Qiu Y."/>
        </authorList>
    </citation>
    <scope>NUCLEOTIDE SEQUENCE</scope>
    <source>
        <strain evidence="1">KIB01</strain>
    </source>
</reference>
<comment type="caution">
    <text evidence="1">The sequence shown here is derived from an EMBL/GenBank/DDBJ whole genome shotgun (WGS) entry which is preliminary data.</text>
</comment>
<accession>A0AAD9WPH3</accession>
<evidence type="ECO:0000313" key="2">
    <source>
        <dbReference type="Proteomes" id="UP001280121"/>
    </source>
</evidence>
<organism evidence="1 2">
    <name type="scientific">Dipteronia dyeriana</name>
    <dbReference type="NCBI Taxonomy" id="168575"/>
    <lineage>
        <taxon>Eukaryota</taxon>
        <taxon>Viridiplantae</taxon>
        <taxon>Streptophyta</taxon>
        <taxon>Embryophyta</taxon>
        <taxon>Tracheophyta</taxon>
        <taxon>Spermatophyta</taxon>
        <taxon>Magnoliopsida</taxon>
        <taxon>eudicotyledons</taxon>
        <taxon>Gunneridae</taxon>
        <taxon>Pentapetalae</taxon>
        <taxon>rosids</taxon>
        <taxon>malvids</taxon>
        <taxon>Sapindales</taxon>
        <taxon>Sapindaceae</taxon>
        <taxon>Hippocastanoideae</taxon>
        <taxon>Acereae</taxon>
        <taxon>Dipteronia</taxon>
    </lineage>
</organism>